<dbReference type="InterPro" id="IPR036736">
    <property type="entry name" value="ACP-like_sf"/>
</dbReference>
<dbReference type="Pfam" id="PF08242">
    <property type="entry name" value="Methyltransf_12"/>
    <property type="match status" value="1"/>
</dbReference>
<dbReference type="RefSeq" id="WP_311619630.1">
    <property type="nucleotide sequence ID" value="NZ_JAVREV010000013.1"/>
</dbReference>
<evidence type="ECO:0000313" key="2">
    <source>
        <dbReference type="EMBL" id="MDT0445426.1"/>
    </source>
</evidence>
<accession>A0ABU2S9R8</accession>
<keyword evidence="3" id="KW-1185">Reference proteome</keyword>
<dbReference type="Gene3D" id="1.10.1200.10">
    <property type="entry name" value="ACP-like"/>
    <property type="match status" value="1"/>
</dbReference>
<dbReference type="GO" id="GO:0008168">
    <property type="term" value="F:methyltransferase activity"/>
    <property type="evidence" value="ECO:0007669"/>
    <property type="project" value="UniProtKB-KW"/>
</dbReference>
<evidence type="ECO:0000313" key="3">
    <source>
        <dbReference type="Proteomes" id="UP001183615"/>
    </source>
</evidence>
<evidence type="ECO:0000259" key="1">
    <source>
        <dbReference type="PROSITE" id="PS50075"/>
    </source>
</evidence>
<dbReference type="PANTHER" id="PTHR43861">
    <property type="entry name" value="TRANS-ACONITATE 2-METHYLTRANSFERASE-RELATED"/>
    <property type="match status" value="1"/>
</dbReference>
<dbReference type="PROSITE" id="PS50075">
    <property type="entry name" value="CARRIER"/>
    <property type="match status" value="1"/>
</dbReference>
<reference evidence="3" key="1">
    <citation type="submission" date="2023-07" db="EMBL/GenBank/DDBJ databases">
        <title>30 novel species of actinomycetes from the DSMZ collection.</title>
        <authorList>
            <person name="Nouioui I."/>
        </authorList>
    </citation>
    <scope>NUCLEOTIDE SEQUENCE [LARGE SCALE GENOMIC DNA]</scope>
    <source>
        <strain evidence="3">DSM 41886</strain>
    </source>
</reference>
<dbReference type="CDD" id="cd02440">
    <property type="entry name" value="AdoMet_MTases"/>
    <property type="match status" value="1"/>
</dbReference>
<protein>
    <submittedName>
        <fullName evidence="2">Methyltransferase domain-containing protein</fullName>
    </submittedName>
</protein>
<dbReference type="InterPro" id="IPR013217">
    <property type="entry name" value="Methyltransf_12"/>
</dbReference>
<dbReference type="Gene3D" id="3.40.50.150">
    <property type="entry name" value="Vaccinia Virus protein VP39"/>
    <property type="match status" value="1"/>
</dbReference>
<keyword evidence="2" id="KW-0489">Methyltransferase</keyword>
<dbReference type="EMBL" id="JAVREV010000013">
    <property type="protein sequence ID" value="MDT0445426.1"/>
    <property type="molecule type" value="Genomic_DNA"/>
</dbReference>
<dbReference type="InterPro" id="IPR029063">
    <property type="entry name" value="SAM-dependent_MTases_sf"/>
</dbReference>
<feature type="domain" description="Carrier" evidence="1">
    <location>
        <begin position="9"/>
        <end position="84"/>
    </location>
</feature>
<organism evidence="2 3">
    <name type="scientific">Streptomyces johnsoniae</name>
    <dbReference type="NCBI Taxonomy" id="3075532"/>
    <lineage>
        <taxon>Bacteria</taxon>
        <taxon>Bacillati</taxon>
        <taxon>Actinomycetota</taxon>
        <taxon>Actinomycetes</taxon>
        <taxon>Kitasatosporales</taxon>
        <taxon>Streptomycetaceae</taxon>
        <taxon>Streptomyces</taxon>
    </lineage>
</organism>
<dbReference type="SUPFAM" id="SSF53335">
    <property type="entry name" value="S-adenosyl-L-methionine-dependent methyltransferases"/>
    <property type="match status" value="1"/>
</dbReference>
<sequence>MEDGNAGNDAVSELITAIVEICSDVLQKSEIGANDNFTDLRIGAQRALRIVTLTNQWLGAQLTLRQFFLSRTPARLARALHEQGVHPPVGGTFTQRKSGDEDRRASGYWETFWDSTYRFSGFQQVGGFNTAGWYDKRALRAMPESHMREWVQSTVARLLSLNPRRIFEIGCGVGLIMSQMLEHCERYVGSDLSGEAVRRLRESLASNPQSDRIDVFRADARGAVNRMDRGYDLVLLNSVIQYFPDMEYLSEVLAGLMKGVESSGSIFIGDILNRDLHHAMHVTHVAEQFPGTAPVSQILKAVGQSLAGDTPLLVSPGELLRTVGQISPDWDCHALVRRGCEPTEMNRFRYDAVLSQARLCRAALGDPPSTVTWPRSHPFDSAEDVLSSMLHAHGGRMIIRSVPDARSYAAVELSRSLEAVPADATLAHARSGIASVMGMDPEMAWEVGHRLGYGVAVAPDRQPGYVNAAFWRGSGDWDAASLL</sequence>
<dbReference type="InterPro" id="IPR009081">
    <property type="entry name" value="PP-bd_ACP"/>
</dbReference>
<gene>
    <name evidence="2" type="ORF">RM779_22910</name>
</gene>
<dbReference type="SUPFAM" id="SSF47336">
    <property type="entry name" value="ACP-like"/>
    <property type="match status" value="1"/>
</dbReference>
<dbReference type="GO" id="GO:0032259">
    <property type="term" value="P:methylation"/>
    <property type="evidence" value="ECO:0007669"/>
    <property type="project" value="UniProtKB-KW"/>
</dbReference>
<name>A0ABU2S9R8_9ACTN</name>
<dbReference type="Pfam" id="PF00550">
    <property type="entry name" value="PP-binding"/>
    <property type="match status" value="1"/>
</dbReference>
<keyword evidence="2" id="KW-0808">Transferase</keyword>
<dbReference type="Proteomes" id="UP001183615">
    <property type="component" value="Unassembled WGS sequence"/>
</dbReference>
<comment type="caution">
    <text evidence="2">The sequence shown here is derived from an EMBL/GenBank/DDBJ whole genome shotgun (WGS) entry which is preliminary data.</text>
</comment>
<proteinExistence type="predicted"/>